<dbReference type="Gene3D" id="3.20.14.10">
    <property type="entry name" value="L-fucose/L-arabinose isomerase, C-terminal"/>
    <property type="match status" value="1"/>
</dbReference>
<dbReference type="Gene3D" id="3.40.50.1070">
    <property type="match status" value="1"/>
</dbReference>
<feature type="domain" description="L-fucose isomerase C-terminal" evidence="8">
    <location>
        <begin position="406"/>
        <end position="569"/>
    </location>
</feature>
<keyword evidence="5 7" id="KW-0294">Fucose metabolism</keyword>
<feature type="binding site" evidence="7">
    <location>
        <position position="377"/>
    </location>
    <ligand>
        <name>Mn(2+)</name>
        <dbReference type="ChEBI" id="CHEBI:29035"/>
    </ligand>
</feature>
<comment type="function">
    <text evidence="7">Converts the aldose L-fucose into the corresponding ketose L-fuculose.</text>
</comment>
<dbReference type="Pfam" id="PF07881">
    <property type="entry name" value="Fucose_iso_N1"/>
    <property type="match status" value="1"/>
</dbReference>
<evidence type="ECO:0000256" key="1">
    <source>
        <dbReference type="ARBA" id="ARBA00022490"/>
    </source>
</evidence>
<dbReference type="InterPro" id="IPR012889">
    <property type="entry name" value="Fucose_isomerase_N2"/>
</dbReference>
<dbReference type="InterPro" id="IPR004216">
    <property type="entry name" value="Fuc/Ara_isomerase_C"/>
</dbReference>
<evidence type="ECO:0000256" key="4">
    <source>
        <dbReference type="ARBA" id="ARBA00023235"/>
    </source>
</evidence>
<feature type="binding site" evidence="7">
    <location>
        <position position="543"/>
    </location>
    <ligand>
        <name>Mn(2+)</name>
        <dbReference type="ChEBI" id="CHEBI:29035"/>
    </ligand>
</feature>
<dbReference type="Proteomes" id="UP000810207">
    <property type="component" value="Unassembled WGS sequence"/>
</dbReference>
<dbReference type="InterPro" id="IPR038391">
    <property type="entry name" value="Fucose_iso_dom1_sf"/>
</dbReference>
<dbReference type="InterPro" id="IPR038392">
    <property type="entry name" value="Fucose_isomerase_dom2_sf"/>
</dbReference>
<evidence type="ECO:0000256" key="5">
    <source>
        <dbReference type="ARBA" id="ARBA00023253"/>
    </source>
</evidence>
<keyword evidence="4 7" id="KW-0413">Isomerase</keyword>
<dbReference type="EC" id="5.3.1.25" evidence="7"/>
<keyword evidence="1 7" id="KW-0963">Cytoplasm</keyword>
<reference evidence="11 12" key="1">
    <citation type="submission" date="2021-03" db="EMBL/GenBank/DDBJ databases">
        <title>Genomic Encyclopedia of Type Strains, Phase IV (KMG-IV): sequencing the most valuable type-strain genomes for metagenomic binning, comparative biology and taxonomic classification.</title>
        <authorList>
            <person name="Goeker M."/>
        </authorList>
    </citation>
    <scope>NUCLEOTIDE SEQUENCE [LARGE SCALE GENOMIC DNA]</scope>
    <source>
        <strain evidence="11 12">DSM 21292</strain>
    </source>
</reference>
<evidence type="ECO:0000256" key="2">
    <source>
        <dbReference type="ARBA" id="ARBA00022723"/>
    </source>
</evidence>
<evidence type="ECO:0000256" key="7">
    <source>
        <dbReference type="HAMAP-Rule" id="MF_01254"/>
    </source>
</evidence>
<dbReference type="Pfam" id="PF02952">
    <property type="entry name" value="Fucose_iso_C"/>
    <property type="match status" value="1"/>
</dbReference>
<dbReference type="NCBIfam" id="TIGR01089">
    <property type="entry name" value="fucI"/>
    <property type="match status" value="1"/>
</dbReference>
<dbReference type="NCBIfam" id="NF008220">
    <property type="entry name" value="PRK10991.1"/>
    <property type="match status" value="1"/>
</dbReference>
<comment type="caution">
    <text evidence="11">The sequence shown here is derived from an EMBL/GenBank/DDBJ whole genome shotgun (WGS) entry which is preliminary data.</text>
</comment>
<accession>A0ABS4RR78</accession>
<gene>
    <name evidence="7" type="primary">fucI</name>
    <name evidence="11" type="ORF">J2Z28_002011</name>
</gene>
<dbReference type="InterPro" id="IPR009015">
    <property type="entry name" value="Fucose_isomerase_N/cen_sf"/>
</dbReference>
<feature type="binding site" evidence="7">
    <location>
        <position position="353"/>
    </location>
    <ligand>
        <name>Mn(2+)</name>
        <dbReference type="ChEBI" id="CHEBI:29035"/>
    </ligand>
</feature>
<dbReference type="EMBL" id="JAGIKV010000006">
    <property type="protein sequence ID" value="MBP2245393.1"/>
    <property type="molecule type" value="Genomic_DNA"/>
</dbReference>
<dbReference type="GO" id="GO:0008736">
    <property type="term" value="F:L-fucose isomerase activity"/>
    <property type="evidence" value="ECO:0007669"/>
    <property type="project" value="UniProtKB-EC"/>
</dbReference>
<dbReference type="InterPro" id="IPR005763">
    <property type="entry name" value="Fucose_isomerase"/>
</dbReference>
<dbReference type="InterPro" id="IPR038393">
    <property type="entry name" value="Fuc_iso_dom3_sf"/>
</dbReference>
<dbReference type="SUPFAM" id="SSF50443">
    <property type="entry name" value="FucI/AraA C-terminal domain-like"/>
    <property type="match status" value="1"/>
</dbReference>
<comment type="similarity">
    <text evidence="7">Belongs to the L-fucose isomerase family.</text>
</comment>
<comment type="pathway">
    <text evidence="7">Carbohydrate degradation; L-fucose degradation; L-lactaldehyde and glycerone phosphate from L-fucose: step 1/3.</text>
</comment>
<evidence type="ECO:0000259" key="8">
    <source>
        <dbReference type="Pfam" id="PF02952"/>
    </source>
</evidence>
<evidence type="ECO:0000313" key="12">
    <source>
        <dbReference type="Proteomes" id="UP000810207"/>
    </source>
</evidence>
<evidence type="ECO:0000313" key="11">
    <source>
        <dbReference type="EMBL" id="MBP2245393.1"/>
    </source>
</evidence>
<keyword evidence="3 7" id="KW-0464">Manganese</keyword>
<feature type="active site" description="Proton acceptor" evidence="7">
    <location>
        <position position="377"/>
    </location>
</feature>
<feature type="domain" description="L-fucose isomerase N-terminal-1" evidence="9">
    <location>
        <begin position="23"/>
        <end position="190"/>
    </location>
</feature>
<organism evidence="11 12">
    <name type="scientific">Paenibacillus xylanexedens</name>
    <dbReference type="NCBI Taxonomy" id="528191"/>
    <lineage>
        <taxon>Bacteria</taxon>
        <taxon>Bacillati</taxon>
        <taxon>Bacillota</taxon>
        <taxon>Bacilli</taxon>
        <taxon>Bacillales</taxon>
        <taxon>Paenibacillaceae</taxon>
        <taxon>Paenibacillus</taxon>
    </lineage>
</organism>
<keyword evidence="2 7" id="KW-0479">Metal-binding</keyword>
<evidence type="ECO:0000259" key="9">
    <source>
        <dbReference type="Pfam" id="PF07881"/>
    </source>
</evidence>
<protein>
    <recommendedName>
        <fullName evidence="7">L-fucose isomerase</fullName>
        <shortName evidence="7">FucIase</shortName>
        <ecNumber evidence="7">5.3.1.25</ecNumber>
    </recommendedName>
    <alternativeName>
        <fullName evidence="7">6-deoxy-L-galactose isomerase</fullName>
    </alternativeName>
</protein>
<dbReference type="SUPFAM" id="SSF53743">
    <property type="entry name" value="FucI/AraA N-terminal and middle domains"/>
    <property type="match status" value="1"/>
</dbReference>
<feature type="domain" description="L-fucose isomerase N-terminal-2" evidence="10">
    <location>
        <begin position="191"/>
        <end position="369"/>
    </location>
</feature>
<dbReference type="HAMAP" id="MF_01254">
    <property type="entry name" value="Fucose_iso"/>
    <property type="match status" value="1"/>
</dbReference>
<sequence>MKRIEGGHSSMTHQDYRYKQAFPKIGIRPTIDGRRKGVRESLEEQTMRMATSVAELLAAELRYPDGSAVECVVAETCIGGVAEAAAASELFSRSNVGVTITVTPCWCYGTETMDMSPSIPTAIWGFNGTERPGAVYLAAVLSAHAQKGIPAFGIYGEDVQDGGDTTIPDDVREKLLRFSRAGLAAATLKGQAYLSIGSVSMGIAGSIVNDSFFQEYLGMRNEYVDMSELTRRIEEEIYDPEEYKLALAWVKENCSEGPDNNVAHLQTDRKRKEYEWETVVKMTQIVRDLMAGNPRLAELGFTEESMGHHAIVSGFQGQRQWTDHSPNGDFLESILNSSFDWNGKRAPYLVATENDSLNGVSMLFGSLLTHTAQIFADVRTYWSPDSVQRVTGHQLEGNAKDGILHLINSGSAALDGTGQQSREGKPVLKPFWEITDEEVQDCLKATSWRPASVEYFRGGGYSADFLTKGGMPVTMTRLNLVKGLGPVLQIAQGYTVDLPEDVHDTLDQRTDPTWPSTWFAPVLTGSGAFTSVYEVMNQWGANHGSISYGHIGADLITLASMLRIPVNMHNVPETEIFRPRAWGLFGTSEPESADYRACSVFGPLYR</sequence>
<dbReference type="Pfam" id="PF07882">
    <property type="entry name" value="Fucose_iso_N2"/>
    <property type="match status" value="1"/>
</dbReference>
<dbReference type="InterPro" id="IPR015888">
    <property type="entry name" value="Fuc_isomerase_C"/>
</dbReference>
<dbReference type="Gene3D" id="3.40.275.10">
    <property type="entry name" value="L-fucose Isomerase, Chain A, domain 2"/>
    <property type="match status" value="1"/>
</dbReference>
<dbReference type="PANTHER" id="PTHR37840:SF1">
    <property type="entry name" value="L-FUCOSE ISOMERASE"/>
    <property type="match status" value="1"/>
</dbReference>
<feature type="active site" description="Proton acceptor" evidence="7">
    <location>
        <position position="353"/>
    </location>
</feature>
<keyword evidence="12" id="KW-1185">Reference proteome</keyword>
<evidence type="ECO:0000256" key="6">
    <source>
        <dbReference type="ARBA" id="ARBA00023277"/>
    </source>
</evidence>
<name>A0ABS4RR78_PAEXY</name>
<comment type="cofactor">
    <cofactor evidence="7">
        <name>Mn(2+)</name>
        <dbReference type="ChEBI" id="CHEBI:29035"/>
    </cofactor>
</comment>
<evidence type="ECO:0000259" key="10">
    <source>
        <dbReference type="Pfam" id="PF07882"/>
    </source>
</evidence>
<proteinExistence type="inferred from homology"/>
<dbReference type="PANTHER" id="PTHR37840">
    <property type="entry name" value="L-FUCOSE ISOMERASE"/>
    <property type="match status" value="1"/>
</dbReference>
<dbReference type="InterPro" id="IPR012888">
    <property type="entry name" value="Fucose_iso_N1"/>
</dbReference>
<comment type="subcellular location">
    <subcellularLocation>
        <location evidence="7">Cytoplasm</location>
    </subcellularLocation>
</comment>
<evidence type="ECO:0000256" key="3">
    <source>
        <dbReference type="ARBA" id="ARBA00023211"/>
    </source>
</evidence>
<keyword evidence="6 7" id="KW-0119">Carbohydrate metabolism</keyword>
<comment type="catalytic activity">
    <reaction evidence="7">
        <text>L-fucose = L-fuculose</text>
        <dbReference type="Rhea" id="RHEA:17233"/>
        <dbReference type="ChEBI" id="CHEBI:2181"/>
        <dbReference type="ChEBI" id="CHEBI:17617"/>
        <dbReference type="EC" id="5.3.1.25"/>
    </reaction>
</comment>